<dbReference type="InterPro" id="IPR013083">
    <property type="entry name" value="Znf_RING/FYVE/PHD"/>
</dbReference>
<organism evidence="1 2">
    <name type="scientific">Mus spicilegus</name>
    <name type="common">Mound-building mouse</name>
    <dbReference type="NCBI Taxonomy" id="10103"/>
    <lineage>
        <taxon>Eukaryota</taxon>
        <taxon>Metazoa</taxon>
        <taxon>Chordata</taxon>
        <taxon>Craniata</taxon>
        <taxon>Vertebrata</taxon>
        <taxon>Euteleostomi</taxon>
        <taxon>Mammalia</taxon>
        <taxon>Eutheria</taxon>
        <taxon>Euarchontoglires</taxon>
        <taxon>Glires</taxon>
        <taxon>Rodentia</taxon>
        <taxon>Myomorpha</taxon>
        <taxon>Muroidea</taxon>
        <taxon>Muridae</taxon>
        <taxon>Murinae</taxon>
        <taxon>Mus</taxon>
        <taxon>Mus</taxon>
    </lineage>
</organism>
<dbReference type="InterPro" id="IPR008974">
    <property type="entry name" value="TRAF-like"/>
</dbReference>
<dbReference type="Gene3D" id="2.60.210.10">
    <property type="entry name" value="Apoptosis, Tumor Necrosis Factor Receptor Associated Protein 2, Chain A"/>
    <property type="match status" value="1"/>
</dbReference>
<reference evidence="1" key="2">
    <citation type="submission" date="2025-09" db="UniProtKB">
        <authorList>
            <consortium name="Ensembl"/>
        </authorList>
    </citation>
    <scope>IDENTIFICATION</scope>
</reference>
<dbReference type="SUPFAM" id="SSF49599">
    <property type="entry name" value="TRAF domain-like"/>
    <property type="match status" value="1"/>
</dbReference>
<dbReference type="SUPFAM" id="SSF57850">
    <property type="entry name" value="RING/U-box"/>
    <property type="match status" value="1"/>
</dbReference>
<evidence type="ECO:0000313" key="1">
    <source>
        <dbReference type="Ensembl" id="ENSMSIP00000027091.1"/>
    </source>
</evidence>
<sequence>QPGFTTLYLTFKPKLWLLFPLCGKPMREPVQVSTRGHSFCDTCLQEFLSEGIFQGPEDQLSLCMPGSPSPSWIRNFQKPGTWQGSLAESSLGFGYPKFISHQDIRKRNYMRDNAVFILTPEDPQLRVETFGFKWEGRRDRISGTG</sequence>
<keyword evidence="2" id="KW-1185">Reference proteome</keyword>
<reference evidence="1" key="1">
    <citation type="submission" date="2025-08" db="UniProtKB">
        <authorList>
            <consortium name="Ensembl"/>
        </authorList>
    </citation>
    <scope>IDENTIFICATION</scope>
</reference>
<dbReference type="Gene3D" id="3.30.40.10">
    <property type="entry name" value="Zinc/RING finger domain, C3HC4 (zinc finger)"/>
    <property type="match status" value="1"/>
</dbReference>
<dbReference type="GeneTree" id="ENSGT00960000189469"/>
<dbReference type="Ensembl" id="ENSMSIT00000034159.1">
    <property type="protein sequence ID" value="ENSMSIP00000027091.1"/>
    <property type="gene ID" value="ENSMSIG00000022865.1"/>
</dbReference>
<dbReference type="AlphaFoldDB" id="A0A8C6HVC5"/>
<evidence type="ECO:0000313" key="2">
    <source>
        <dbReference type="Proteomes" id="UP000694415"/>
    </source>
</evidence>
<accession>A0A8C6HVC5</accession>
<name>A0A8C6HVC5_MUSSI</name>
<dbReference type="Proteomes" id="UP000694415">
    <property type="component" value="Unplaced"/>
</dbReference>
<proteinExistence type="predicted"/>
<protein>
    <submittedName>
        <fullName evidence="1">Uncharacterized protein</fullName>
    </submittedName>
</protein>